<dbReference type="Proteomes" id="UP000800093">
    <property type="component" value="Unassembled WGS sequence"/>
</dbReference>
<organism evidence="1 2">
    <name type="scientific">Lojkania enalia</name>
    <dbReference type="NCBI Taxonomy" id="147567"/>
    <lineage>
        <taxon>Eukaryota</taxon>
        <taxon>Fungi</taxon>
        <taxon>Dikarya</taxon>
        <taxon>Ascomycota</taxon>
        <taxon>Pezizomycotina</taxon>
        <taxon>Dothideomycetes</taxon>
        <taxon>Pleosporomycetidae</taxon>
        <taxon>Pleosporales</taxon>
        <taxon>Pleosporales incertae sedis</taxon>
        <taxon>Lojkania</taxon>
    </lineage>
</organism>
<gene>
    <name evidence="1" type="ORF">CC78DRAFT_581304</name>
</gene>
<dbReference type="AlphaFoldDB" id="A0A9P4K676"/>
<comment type="caution">
    <text evidence="1">The sequence shown here is derived from an EMBL/GenBank/DDBJ whole genome shotgun (WGS) entry which is preliminary data.</text>
</comment>
<reference evidence="2" key="1">
    <citation type="journal article" date="2020" name="Stud. Mycol.">
        <title>101 Dothideomycetes genomes: A test case for predicting lifestyles and emergence of pathogens.</title>
        <authorList>
            <person name="Haridas S."/>
            <person name="Albert R."/>
            <person name="Binder M."/>
            <person name="Bloem J."/>
            <person name="LaButti K."/>
            <person name="Salamov A."/>
            <person name="Andreopoulos B."/>
            <person name="Baker S."/>
            <person name="Barry K."/>
            <person name="Bills G."/>
            <person name="Bluhm B."/>
            <person name="Cannon C."/>
            <person name="Castanera R."/>
            <person name="Culley D."/>
            <person name="Daum C."/>
            <person name="Ezra D."/>
            <person name="Gonzalez J."/>
            <person name="Henrissat B."/>
            <person name="Kuo A."/>
            <person name="Liang C."/>
            <person name="Lipzen A."/>
            <person name="Lutzoni F."/>
            <person name="Magnuson J."/>
            <person name="Mondo S."/>
            <person name="Nolan M."/>
            <person name="Ohm R."/>
            <person name="Pangilinan J."/>
            <person name="Park H.-J."/>
            <person name="Ramirez L."/>
            <person name="Alfaro M."/>
            <person name="Sun H."/>
            <person name="Tritt A."/>
            <person name="Yoshinaga Y."/>
            <person name="Zwiers L.-H."/>
            <person name="Turgeon B."/>
            <person name="Goodwin S."/>
            <person name="Spatafora J."/>
            <person name="Crous P."/>
            <person name="Grigoriev I."/>
        </authorList>
    </citation>
    <scope>NUCLEOTIDE SEQUENCE [LARGE SCALE GENOMIC DNA]</scope>
    <source>
        <strain evidence="2">CBS 304.66</strain>
    </source>
</reference>
<name>A0A9P4K676_9PLEO</name>
<proteinExistence type="predicted"/>
<sequence length="187" mass="20870">MAYPDRSRNSWRVTTQLSVTTHPTCTLRYHLSNRPMPLAPGYFRCGSAVFPTRRAADSDSKALGKELRLQCHLSLSNSTFEIIITKFPFVPLSMLLIYTAESWKLRESLPLSFQLANVKFKISLKLLTFTETVRGAEKILRQTSADISMTCGILWVLCILAALQAAPSLALQELADGIDSIEESVEC</sequence>
<keyword evidence="2" id="KW-1185">Reference proteome</keyword>
<evidence type="ECO:0000313" key="2">
    <source>
        <dbReference type="Proteomes" id="UP000800093"/>
    </source>
</evidence>
<dbReference type="EMBL" id="ML986624">
    <property type="protein sequence ID" value="KAF2263589.1"/>
    <property type="molecule type" value="Genomic_DNA"/>
</dbReference>
<accession>A0A9P4K676</accession>
<dbReference type="OrthoDB" id="5431013at2759"/>
<evidence type="ECO:0000313" key="1">
    <source>
        <dbReference type="EMBL" id="KAF2263589.1"/>
    </source>
</evidence>
<protein>
    <submittedName>
        <fullName evidence="1">Uncharacterized protein</fullName>
    </submittedName>
</protein>